<dbReference type="Proteomes" id="UP000287917">
    <property type="component" value="Unassembled WGS sequence"/>
</dbReference>
<protein>
    <submittedName>
        <fullName evidence="1">Cupin</fullName>
    </submittedName>
</protein>
<dbReference type="SUPFAM" id="SSF51182">
    <property type="entry name" value="RmlC-like cupins"/>
    <property type="match status" value="1"/>
</dbReference>
<dbReference type="AlphaFoldDB" id="A0A432GI90"/>
<dbReference type="InterPro" id="IPR014710">
    <property type="entry name" value="RmlC-like_jellyroll"/>
</dbReference>
<organism evidence="1 2">
    <name type="scientific">SAR324 cluster bacterium</name>
    <dbReference type="NCBI Taxonomy" id="2024889"/>
    <lineage>
        <taxon>Bacteria</taxon>
        <taxon>Deltaproteobacteria</taxon>
        <taxon>SAR324 cluster</taxon>
    </lineage>
</organism>
<evidence type="ECO:0000313" key="1">
    <source>
        <dbReference type="EMBL" id="RTZ83649.1"/>
    </source>
</evidence>
<name>A0A432GI90_9DELT</name>
<dbReference type="InterPro" id="IPR011051">
    <property type="entry name" value="RmlC_Cupin_sf"/>
</dbReference>
<reference evidence="1 2" key="1">
    <citation type="submission" date="2018-06" db="EMBL/GenBank/DDBJ databases">
        <title>Combined omics and stable isotope probing to characterize newly discovered Mariana Back-Arc vent microbial communities.</title>
        <authorList>
            <person name="Trembath-Reichert E."/>
            <person name="Huber J.A."/>
        </authorList>
    </citation>
    <scope>NUCLEOTIDE SEQUENCE [LARGE SCALE GENOMIC DNA]</scope>
    <source>
        <strain evidence="1">MAG 58</strain>
    </source>
</reference>
<sequence>MKTLETMGKRLVRRSEMVPCKSAFIDAHTPGSHLKDNFSIIGPGVTENKEQFINIREPHGFNIGATGQPPHIKNSLHSHFTAEVFMIHEGAFEIYWGLKAENRATLSEGDVVSIPTNCFRGFENIGDKYGFIFTVLGGDDTGGVEWAPQVFEEAEDHGLVLLEDYGVWDTNKHPIPKGAKPVRPMSHEKAATYENYSTEEMELRICRSDSLKPLKNHPLKFGEYGSIQLHRLIGTKEAVIPGGDGFELLLSVAKPGGGFKTFSRPEKEVLICYEGIWKVDWTGEGQKGSFLLNAGDLFSVPDHFGRSMECVGKNEGSLYSVINENSPKDPSWTN</sequence>
<comment type="caution">
    <text evidence="1">The sequence shown here is derived from an EMBL/GenBank/DDBJ whole genome shotgun (WGS) entry which is preliminary data.</text>
</comment>
<dbReference type="Gene3D" id="2.60.120.10">
    <property type="entry name" value="Jelly Rolls"/>
    <property type="match status" value="1"/>
</dbReference>
<gene>
    <name evidence="1" type="ORF">DSY96_07530</name>
</gene>
<accession>A0A432GI90</accession>
<evidence type="ECO:0000313" key="2">
    <source>
        <dbReference type="Proteomes" id="UP000287917"/>
    </source>
</evidence>
<proteinExistence type="predicted"/>
<dbReference type="EMBL" id="QNZK01000263">
    <property type="protein sequence ID" value="RTZ83649.1"/>
    <property type="molecule type" value="Genomic_DNA"/>
</dbReference>